<keyword evidence="2" id="KW-1185">Reference proteome</keyword>
<name>A0A158FIJ2_9BURK</name>
<dbReference type="RefSeq" id="WP_087642938.1">
    <property type="nucleotide sequence ID" value="NZ_FCON02000005.1"/>
</dbReference>
<dbReference type="Pfam" id="PF13489">
    <property type="entry name" value="Methyltransf_23"/>
    <property type="match status" value="1"/>
</dbReference>
<dbReference type="SUPFAM" id="SSF53335">
    <property type="entry name" value="S-adenosyl-L-methionine-dependent methyltransferases"/>
    <property type="match status" value="1"/>
</dbReference>
<dbReference type="AlphaFoldDB" id="A0A158FIJ2"/>
<organism evidence="1 2">
    <name type="scientific">Caballeronia choica</name>
    <dbReference type="NCBI Taxonomy" id="326476"/>
    <lineage>
        <taxon>Bacteria</taxon>
        <taxon>Pseudomonadati</taxon>
        <taxon>Pseudomonadota</taxon>
        <taxon>Betaproteobacteria</taxon>
        <taxon>Burkholderiales</taxon>
        <taxon>Burkholderiaceae</taxon>
        <taxon>Caballeronia</taxon>
    </lineage>
</organism>
<reference evidence="1" key="1">
    <citation type="submission" date="2016-01" db="EMBL/GenBank/DDBJ databases">
        <authorList>
            <person name="Peeters C."/>
        </authorList>
    </citation>
    <scope>NUCLEOTIDE SEQUENCE [LARGE SCALE GENOMIC DNA]</scope>
    <source>
        <strain evidence="1">LMG 22940</strain>
    </source>
</reference>
<accession>A0A158FIJ2</accession>
<gene>
    <name evidence="1" type="ORF">AWB68_00677</name>
</gene>
<evidence type="ECO:0000313" key="2">
    <source>
        <dbReference type="Proteomes" id="UP000054770"/>
    </source>
</evidence>
<dbReference type="Gene3D" id="3.40.50.150">
    <property type="entry name" value="Vaccinia Virus protein VP39"/>
    <property type="match status" value="1"/>
</dbReference>
<dbReference type="OrthoDB" id="9802881at2"/>
<comment type="caution">
    <text evidence="1">The sequence shown here is derived from an EMBL/GenBank/DDBJ whole genome shotgun (WGS) entry which is preliminary data.</text>
</comment>
<dbReference type="InterPro" id="IPR029063">
    <property type="entry name" value="SAM-dependent_MTases_sf"/>
</dbReference>
<dbReference type="EMBL" id="FCON02000005">
    <property type="protein sequence ID" value="SAL19702.1"/>
    <property type="molecule type" value="Genomic_DNA"/>
</dbReference>
<evidence type="ECO:0000313" key="1">
    <source>
        <dbReference type="EMBL" id="SAL19702.1"/>
    </source>
</evidence>
<proteinExistence type="predicted"/>
<sequence length="193" mass="21920">MFEKLSAETDPAVAHARAQGISFYMDIARYLVQRFPGMNSMSLLDIGSRTGIGPGLLRAMYHPASYSCLKLDPVTAIEIDPTFQPAAERDFPDIEALTGDAFSLGDGRRWDIVMSSHTIEHVEDPRAFLRGMQSICNKMAIVACPFEEENLIRWHRNRITYGMLSEAGFHDIHVYRSTHWFNSMCVIASWRNF</sequence>
<protein>
    <submittedName>
        <fullName evidence="1">Uncharacterized protein</fullName>
    </submittedName>
</protein>
<dbReference type="Proteomes" id="UP000054770">
    <property type="component" value="Unassembled WGS sequence"/>
</dbReference>